<keyword evidence="5" id="KW-1185">Reference proteome</keyword>
<dbReference type="AlphaFoldDB" id="V4PVX9"/>
<evidence type="ECO:0000313" key="4">
    <source>
        <dbReference type="EMBL" id="ESQ89730.1"/>
    </source>
</evidence>
<evidence type="ECO:0000259" key="3">
    <source>
        <dbReference type="Pfam" id="PF14257"/>
    </source>
</evidence>
<feature type="domain" description="DUF4349" evidence="3">
    <location>
        <begin position="66"/>
        <end position="264"/>
    </location>
</feature>
<feature type="transmembrane region" description="Helical" evidence="2">
    <location>
        <begin position="236"/>
        <end position="265"/>
    </location>
</feature>
<dbReference type="eggNOG" id="COG1196">
    <property type="taxonomic scope" value="Bacteria"/>
</dbReference>
<dbReference type="EMBL" id="AWGB01000028">
    <property type="protein sequence ID" value="ESQ89730.1"/>
    <property type="molecule type" value="Genomic_DNA"/>
</dbReference>
<keyword evidence="2" id="KW-0472">Membrane</keyword>
<accession>V4PVX9</accession>
<keyword evidence="2" id="KW-1133">Transmembrane helix</keyword>
<dbReference type="InterPro" id="IPR025645">
    <property type="entry name" value="DUF4349"/>
</dbReference>
<sequence>MILSGCSKQTATEESYADEKMNVNIQAVDAAASAPVHSTVTSAPPQLAYDYDYGFSSGTKGVDALINADQSACAKAGQAACQMISMRADNNPGSGFVRKTLELRVTPEWMKIWQGQLSANLKNSNAHIFSQNVTSEDLSLQIVDTDAHLKNKLALRDRLLNIIKNNPGKIGDLVEAETQLSQVQSDIDSAQSTLAVLQKRVATTHLTLTYQSEAAAASHNTFSPVTDAFRNILNNMMIMLGIIISAAAFLIPLLIVIVPLIWLFVKWFRKRKASKIGKA</sequence>
<name>V4PVX9_9CAUL</name>
<dbReference type="Pfam" id="PF14257">
    <property type="entry name" value="DUF4349"/>
    <property type="match status" value="1"/>
</dbReference>
<comment type="caution">
    <text evidence="4">The sequence shown here is derived from an EMBL/GenBank/DDBJ whole genome shotgun (WGS) entry which is preliminary data.</text>
</comment>
<dbReference type="PATRIC" id="fig|1121022.4.peg.2719"/>
<keyword evidence="2" id="KW-0812">Transmembrane</keyword>
<reference evidence="4 5" key="1">
    <citation type="journal article" date="2014" name="Nature">
        <title>Sequential evolution of bacterial morphology by co-option of a developmental regulator.</title>
        <authorList>
            <person name="Jiang C."/>
            <person name="Brown P.J."/>
            <person name="Ducret A."/>
            <person name="Brun Y.V."/>
        </authorList>
    </citation>
    <scope>NUCLEOTIDE SEQUENCE [LARGE SCALE GENOMIC DNA]</scope>
    <source>
        <strain evidence="4 5">DSM 16100</strain>
    </source>
</reference>
<organism evidence="4 5">
    <name type="scientific">Asticcacaulis benevestitus DSM 16100 = ATCC BAA-896</name>
    <dbReference type="NCBI Taxonomy" id="1121022"/>
    <lineage>
        <taxon>Bacteria</taxon>
        <taxon>Pseudomonadati</taxon>
        <taxon>Pseudomonadota</taxon>
        <taxon>Alphaproteobacteria</taxon>
        <taxon>Caulobacterales</taxon>
        <taxon>Caulobacteraceae</taxon>
        <taxon>Asticcacaulis</taxon>
    </lineage>
</organism>
<feature type="coiled-coil region" evidence="1">
    <location>
        <begin position="173"/>
        <end position="200"/>
    </location>
</feature>
<protein>
    <recommendedName>
        <fullName evidence="3">DUF4349 domain-containing protein</fullName>
    </recommendedName>
</protein>
<evidence type="ECO:0000313" key="5">
    <source>
        <dbReference type="Proteomes" id="UP000017837"/>
    </source>
</evidence>
<evidence type="ECO:0000256" key="2">
    <source>
        <dbReference type="SAM" id="Phobius"/>
    </source>
</evidence>
<keyword evidence="1" id="KW-0175">Coiled coil</keyword>
<proteinExistence type="predicted"/>
<dbReference type="Proteomes" id="UP000017837">
    <property type="component" value="Unassembled WGS sequence"/>
</dbReference>
<gene>
    <name evidence="4" type="ORF">ABENE_13375</name>
</gene>
<dbReference type="STRING" id="1121022.GCA_000376105_01972"/>
<evidence type="ECO:0000256" key="1">
    <source>
        <dbReference type="SAM" id="Coils"/>
    </source>
</evidence>